<dbReference type="InterPro" id="IPR005950">
    <property type="entry name" value="ModA"/>
</dbReference>
<keyword evidence="3 4" id="KW-0732">Signal</keyword>
<dbReference type="RefSeq" id="WP_218443703.1">
    <property type="nucleotide sequence ID" value="NZ_JAGSPA010000001.1"/>
</dbReference>
<sequence length="249" mass="25465">MLRALALLLFVLASGSPAAAKGPLVLAASSMQEALTDAADLWAASGYGRPVLSFASSAALARQVAAGAPADLFISADAEWMDLVAGNRRIVPGSRAVIATNRLVLVYAPGTPRPAANAEAVMRALGDGRLAIADPDAVPAGRYARQALRSLGLWLPMAGRLARAENVRAALALVERGAAPLGIVYLTDAKASRTARQAALLKQQHHTPIAYHAALLSAGKHPDAAAFLAFLSSPAGQAAFGAHGFGPPS</sequence>
<organism evidence="5 6">
    <name type="scientific">Pacificimonas pallii</name>
    <dbReference type="NCBI Taxonomy" id="2827236"/>
    <lineage>
        <taxon>Bacteria</taxon>
        <taxon>Pseudomonadati</taxon>
        <taxon>Pseudomonadota</taxon>
        <taxon>Alphaproteobacteria</taxon>
        <taxon>Sphingomonadales</taxon>
        <taxon>Sphingosinicellaceae</taxon>
        <taxon>Pacificimonas</taxon>
    </lineage>
</organism>
<keyword evidence="6" id="KW-1185">Reference proteome</keyword>
<evidence type="ECO:0000256" key="3">
    <source>
        <dbReference type="ARBA" id="ARBA00022729"/>
    </source>
</evidence>
<evidence type="ECO:0000256" key="1">
    <source>
        <dbReference type="ARBA" id="ARBA00009175"/>
    </source>
</evidence>
<evidence type="ECO:0000256" key="4">
    <source>
        <dbReference type="SAM" id="SignalP"/>
    </source>
</evidence>
<evidence type="ECO:0000313" key="5">
    <source>
        <dbReference type="EMBL" id="MBV7255401.1"/>
    </source>
</evidence>
<comment type="caution">
    <text evidence="5">The sequence shown here is derived from an EMBL/GenBank/DDBJ whole genome shotgun (WGS) entry which is preliminary data.</text>
</comment>
<evidence type="ECO:0000256" key="2">
    <source>
        <dbReference type="ARBA" id="ARBA00022723"/>
    </source>
</evidence>
<dbReference type="PANTHER" id="PTHR30632">
    <property type="entry name" value="MOLYBDATE-BINDING PERIPLASMIC PROTEIN"/>
    <property type="match status" value="1"/>
</dbReference>
<evidence type="ECO:0000313" key="6">
    <source>
        <dbReference type="Proteomes" id="UP000722336"/>
    </source>
</evidence>
<feature type="signal peptide" evidence="4">
    <location>
        <begin position="1"/>
        <end position="20"/>
    </location>
</feature>
<accession>A0ABS6SBV2</accession>
<dbReference type="InterPro" id="IPR050682">
    <property type="entry name" value="ModA/WtpA"/>
</dbReference>
<protein>
    <submittedName>
        <fullName evidence="5">Molybdate ABC transporter substrate-binding protein</fullName>
    </submittedName>
</protein>
<dbReference type="PANTHER" id="PTHR30632:SF17">
    <property type="entry name" value="MOLYBDATE-BINDING PROTEIN MODA"/>
    <property type="match status" value="1"/>
</dbReference>
<feature type="chain" id="PRO_5047094872" evidence="4">
    <location>
        <begin position="21"/>
        <end position="249"/>
    </location>
</feature>
<reference evidence="5 6" key="1">
    <citation type="submission" date="2021-04" db="EMBL/GenBank/DDBJ databases">
        <authorList>
            <person name="Pira H."/>
            <person name="Risdian C."/>
            <person name="Wink J."/>
        </authorList>
    </citation>
    <scope>NUCLEOTIDE SEQUENCE [LARGE SCALE GENOMIC DNA]</scope>
    <source>
        <strain evidence="5 6">WHA3</strain>
    </source>
</reference>
<dbReference type="PIRSF" id="PIRSF004846">
    <property type="entry name" value="ModA"/>
    <property type="match status" value="1"/>
</dbReference>
<comment type="similarity">
    <text evidence="1">Belongs to the bacterial solute-binding protein ModA family.</text>
</comment>
<dbReference type="NCBIfam" id="TIGR01256">
    <property type="entry name" value="modA"/>
    <property type="match status" value="1"/>
</dbReference>
<name>A0ABS6SBV2_9SPHN</name>
<dbReference type="Pfam" id="PF13531">
    <property type="entry name" value="SBP_bac_11"/>
    <property type="match status" value="1"/>
</dbReference>
<dbReference type="EMBL" id="JAGSPA010000001">
    <property type="protein sequence ID" value="MBV7255401.1"/>
    <property type="molecule type" value="Genomic_DNA"/>
</dbReference>
<proteinExistence type="inferred from homology"/>
<keyword evidence="2" id="KW-0479">Metal-binding</keyword>
<gene>
    <name evidence="5" type="primary">modA</name>
    <name evidence="5" type="ORF">KCG44_01240</name>
</gene>
<dbReference type="Proteomes" id="UP000722336">
    <property type="component" value="Unassembled WGS sequence"/>
</dbReference>